<keyword evidence="3" id="KW-0472">Membrane</keyword>
<feature type="transmembrane region" description="Helical" evidence="3">
    <location>
        <begin position="12"/>
        <end position="34"/>
    </location>
</feature>
<keyword evidence="3" id="KW-1133">Transmembrane helix</keyword>
<comment type="caution">
    <text evidence="4">The sequence shown here is derived from an EMBL/GenBank/DDBJ whole genome shotgun (WGS) entry which is preliminary data.</text>
</comment>
<keyword evidence="3" id="KW-0812">Transmembrane</keyword>
<dbReference type="NCBIfam" id="TIGR02532">
    <property type="entry name" value="IV_pilin_GFxxxE"/>
    <property type="match status" value="1"/>
</dbReference>
<evidence type="ECO:0000256" key="3">
    <source>
        <dbReference type="SAM" id="Phobius"/>
    </source>
</evidence>
<dbReference type="PIRSF" id="PIRSF021292">
    <property type="entry name" value="Competence_ComGD"/>
    <property type="match status" value="1"/>
</dbReference>
<comment type="subcellular location">
    <subcellularLocation>
        <location evidence="1">Cell surface</location>
    </subcellularLocation>
</comment>
<evidence type="ECO:0000313" key="4">
    <source>
        <dbReference type="EMBL" id="MBP1043522.1"/>
    </source>
</evidence>
<name>A0A940P8Y8_9ENTE</name>
<accession>A0A940P8Y8</accession>
<dbReference type="GO" id="GO:0009986">
    <property type="term" value="C:cell surface"/>
    <property type="evidence" value="ECO:0007669"/>
    <property type="project" value="UniProtKB-SubCell"/>
</dbReference>
<keyword evidence="5" id="KW-1185">Reference proteome</keyword>
<dbReference type="InterPro" id="IPR016785">
    <property type="entry name" value="ComGD"/>
</dbReference>
<organism evidence="4 5">
    <name type="scientific">Vagococcus allomyrinae</name>
    <dbReference type="NCBI Taxonomy" id="2794353"/>
    <lineage>
        <taxon>Bacteria</taxon>
        <taxon>Bacillati</taxon>
        <taxon>Bacillota</taxon>
        <taxon>Bacilli</taxon>
        <taxon>Lactobacillales</taxon>
        <taxon>Enterococcaceae</taxon>
        <taxon>Vagococcus</taxon>
    </lineage>
</organism>
<evidence type="ECO:0000313" key="5">
    <source>
        <dbReference type="Proteomes" id="UP000674938"/>
    </source>
</evidence>
<evidence type="ECO:0000256" key="1">
    <source>
        <dbReference type="ARBA" id="ARBA00004241"/>
    </source>
</evidence>
<sequence>MKPSGSKAFYQGFTLVESLMVLLVVSLFFGLPMLQLNQWRERLSYQAFIEEFEERLIQTQQSAIVFRKQTRVSAEKNGRSISFAFFQADGSFVVESLKLSKGVSLQRDVRLNFLGGSGNVEQAHTFRFQTPYHRKYLEYVYQIGSGRFVIKEI</sequence>
<gene>
    <name evidence="4" type="ORF">I6N95_21075</name>
</gene>
<dbReference type="AlphaFoldDB" id="A0A940P8Y8"/>
<dbReference type="RefSeq" id="WP_209531334.1">
    <property type="nucleotide sequence ID" value="NZ_JAEEGA010000017.1"/>
</dbReference>
<protein>
    <submittedName>
        <fullName evidence="4">Prepilin-type N-terminal cleavage/methylation domain-containing protein</fullName>
    </submittedName>
</protein>
<dbReference type="InterPro" id="IPR012902">
    <property type="entry name" value="N_methyl_site"/>
</dbReference>
<proteinExistence type="predicted"/>
<dbReference type="EMBL" id="JAEEGA010000017">
    <property type="protein sequence ID" value="MBP1043522.1"/>
    <property type="molecule type" value="Genomic_DNA"/>
</dbReference>
<dbReference type="Proteomes" id="UP000674938">
    <property type="component" value="Unassembled WGS sequence"/>
</dbReference>
<dbReference type="NCBIfam" id="NF040982">
    <property type="entry name" value="ComGD"/>
    <property type="match status" value="1"/>
</dbReference>
<dbReference type="GO" id="GO:0030420">
    <property type="term" value="P:establishment of competence for transformation"/>
    <property type="evidence" value="ECO:0007669"/>
    <property type="project" value="UniProtKB-KW"/>
</dbReference>
<reference evidence="4" key="1">
    <citation type="submission" date="2020-12" db="EMBL/GenBank/DDBJ databases">
        <title>Vagococcus allomyrinae sp. nov. and Enterococcus lavae sp. nov., isolated from the larvae of Allomyrina dichotoma.</title>
        <authorList>
            <person name="Lee S.D."/>
        </authorList>
    </citation>
    <scope>NUCLEOTIDE SEQUENCE</scope>
    <source>
        <strain evidence="4">BWB3-3</strain>
    </source>
</reference>
<keyword evidence="2" id="KW-0178">Competence</keyword>
<evidence type="ECO:0000256" key="2">
    <source>
        <dbReference type="ARBA" id="ARBA00023287"/>
    </source>
</evidence>